<dbReference type="PROSITE" id="PS51755">
    <property type="entry name" value="OMPR_PHOB"/>
    <property type="match status" value="1"/>
</dbReference>
<accession>A0A8J6MFQ9</accession>
<feature type="domain" description="Response regulatory" evidence="10">
    <location>
        <begin position="2"/>
        <end position="116"/>
    </location>
</feature>
<dbReference type="GO" id="GO:0005829">
    <property type="term" value="C:cytosol"/>
    <property type="evidence" value="ECO:0007669"/>
    <property type="project" value="TreeGrafter"/>
</dbReference>
<evidence type="ECO:0000256" key="5">
    <source>
        <dbReference type="ARBA" id="ARBA00023125"/>
    </source>
</evidence>
<dbReference type="InterPro" id="IPR011006">
    <property type="entry name" value="CheY-like_superfamily"/>
</dbReference>
<evidence type="ECO:0000313" key="12">
    <source>
        <dbReference type="EMBL" id="MBC5735558.1"/>
    </source>
</evidence>
<evidence type="ECO:0000256" key="8">
    <source>
        <dbReference type="PROSITE-ProRule" id="PRU00169"/>
    </source>
</evidence>
<evidence type="ECO:0000313" key="13">
    <source>
        <dbReference type="Proteomes" id="UP000607645"/>
    </source>
</evidence>
<name>A0A8J6MFQ9_9FIRM</name>
<keyword evidence="2 8" id="KW-0597">Phosphoprotein</keyword>
<dbReference type="InterPro" id="IPR039420">
    <property type="entry name" value="WalR-like"/>
</dbReference>
<dbReference type="AlphaFoldDB" id="A0A8J6MFQ9"/>
<keyword evidence="3" id="KW-0902">Two-component regulatory system</keyword>
<dbReference type="Gene3D" id="3.40.50.2300">
    <property type="match status" value="1"/>
</dbReference>
<dbReference type="Gene3D" id="1.10.10.10">
    <property type="entry name" value="Winged helix-like DNA-binding domain superfamily/Winged helix DNA-binding domain"/>
    <property type="match status" value="1"/>
</dbReference>
<dbReference type="SMART" id="SM00448">
    <property type="entry name" value="REC"/>
    <property type="match status" value="1"/>
</dbReference>
<dbReference type="GO" id="GO:0000976">
    <property type="term" value="F:transcription cis-regulatory region binding"/>
    <property type="evidence" value="ECO:0007669"/>
    <property type="project" value="TreeGrafter"/>
</dbReference>
<evidence type="ECO:0000256" key="7">
    <source>
        <dbReference type="ARBA" id="ARBA00024867"/>
    </source>
</evidence>
<dbReference type="SMART" id="SM00862">
    <property type="entry name" value="Trans_reg_C"/>
    <property type="match status" value="1"/>
</dbReference>
<evidence type="ECO:0000256" key="9">
    <source>
        <dbReference type="PROSITE-ProRule" id="PRU01091"/>
    </source>
</evidence>
<dbReference type="GO" id="GO:0006355">
    <property type="term" value="P:regulation of DNA-templated transcription"/>
    <property type="evidence" value="ECO:0007669"/>
    <property type="project" value="InterPro"/>
</dbReference>
<dbReference type="GO" id="GO:0032993">
    <property type="term" value="C:protein-DNA complex"/>
    <property type="evidence" value="ECO:0007669"/>
    <property type="project" value="TreeGrafter"/>
</dbReference>
<dbReference type="PANTHER" id="PTHR48111">
    <property type="entry name" value="REGULATOR OF RPOS"/>
    <property type="match status" value="1"/>
</dbReference>
<feature type="DNA-binding region" description="OmpR/PhoB-type" evidence="9">
    <location>
        <begin position="125"/>
        <end position="223"/>
    </location>
</feature>
<dbReference type="InterPro" id="IPR016032">
    <property type="entry name" value="Sig_transdc_resp-reg_C-effctor"/>
</dbReference>
<evidence type="ECO:0000256" key="2">
    <source>
        <dbReference type="ARBA" id="ARBA00022553"/>
    </source>
</evidence>
<feature type="modified residue" description="4-aspartylphosphate" evidence="8">
    <location>
        <position position="51"/>
    </location>
</feature>
<dbReference type="SUPFAM" id="SSF52172">
    <property type="entry name" value="CheY-like"/>
    <property type="match status" value="1"/>
</dbReference>
<protein>
    <recommendedName>
        <fullName evidence="1">Stage 0 sporulation protein A homolog</fullName>
    </recommendedName>
</protein>
<comment type="caution">
    <text evidence="12">The sequence shown here is derived from an EMBL/GenBank/DDBJ whole genome shotgun (WGS) entry which is preliminary data.</text>
</comment>
<evidence type="ECO:0000256" key="6">
    <source>
        <dbReference type="ARBA" id="ARBA00023163"/>
    </source>
</evidence>
<reference evidence="12" key="1">
    <citation type="submission" date="2020-08" db="EMBL/GenBank/DDBJ databases">
        <title>Genome public.</title>
        <authorList>
            <person name="Liu C."/>
            <person name="Sun Q."/>
        </authorList>
    </citation>
    <scope>NUCLEOTIDE SEQUENCE</scope>
    <source>
        <strain evidence="12">NSJ-52</strain>
    </source>
</reference>
<dbReference type="Proteomes" id="UP000607645">
    <property type="component" value="Unassembled WGS sequence"/>
</dbReference>
<dbReference type="PANTHER" id="PTHR48111:SF22">
    <property type="entry name" value="REGULATOR OF RPOS"/>
    <property type="match status" value="1"/>
</dbReference>
<organism evidence="12 13">
    <name type="scientific">Lawsonibacter faecis</name>
    <dbReference type="NCBI Taxonomy" id="2763052"/>
    <lineage>
        <taxon>Bacteria</taxon>
        <taxon>Bacillati</taxon>
        <taxon>Bacillota</taxon>
        <taxon>Clostridia</taxon>
        <taxon>Eubacteriales</taxon>
        <taxon>Oscillospiraceae</taxon>
        <taxon>Lawsonibacter</taxon>
    </lineage>
</organism>
<comment type="function">
    <text evidence="7">May play the central regulatory role in sporulation. It may be an element of the effector pathway responsible for the activation of sporulation genes in response to nutritional stress. Spo0A may act in concert with spo0H (a sigma factor) to control the expression of some genes that are critical to the sporulation process.</text>
</comment>
<evidence type="ECO:0000259" key="10">
    <source>
        <dbReference type="PROSITE" id="PS50110"/>
    </source>
</evidence>
<dbReference type="InterPro" id="IPR001867">
    <property type="entry name" value="OmpR/PhoB-type_DNA-bd"/>
</dbReference>
<dbReference type="EMBL" id="JACOPQ010000001">
    <property type="protein sequence ID" value="MBC5735558.1"/>
    <property type="molecule type" value="Genomic_DNA"/>
</dbReference>
<gene>
    <name evidence="12" type="ORF">H8S62_00865</name>
</gene>
<dbReference type="SUPFAM" id="SSF46894">
    <property type="entry name" value="C-terminal effector domain of the bipartite response regulators"/>
    <property type="match status" value="1"/>
</dbReference>
<dbReference type="RefSeq" id="WP_155145291.1">
    <property type="nucleotide sequence ID" value="NZ_JACOPQ010000001.1"/>
</dbReference>
<evidence type="ECO:0000256" key="1">
    <source>
        <dbReference type="ARBA" id="ARBA00018672"/>
    </source>
</evidence>
<keyword evidence="6" id="KW-0804">Transcription</keyword>
<keyword evidence="4" id="KW-0805">Transcription regulation</keyword>
<dbReference type="Pfam" id="PF00486">
    <property type="entry name" value="Trans_reg_C"/>
    <property type="match status" value="1"/>
</dbReference>
<sequence length="226" mass="24828">MRILMVEDDVDLCSAVDIHLKKEGHIVDFAHAGDDGLHFALQNAYDLILLDRMLPGLDGVGVVARLRKEGLTTPVLMITALDGISDRVDGLDAGADDYLAKPFATEELLARIRALSRRPVQWESTRRLTVGDLELDTELCALRGPGSACSLSKREGQLLELFLRNSSQTMTRELLLARVWGPDAPVEDGNLDNYIHFLRRRLAAAGSAVKIVTARGVGYRLEVPPC</sequence>
<evidence type="ECO:0000256" key="3">
    <source>
        <dbReference type="ARBA" id="ARBA00023012"/>
    </source>
</evidence>
<keyword evidence="13" id="KW-1185">Reference proteome</keyword>
<dbReference type="InterPro" id="IPR036388">
    <property type="entry name" value="WH-like_DNA-bd_sf"/>
</dbReference>
<evidence type="ECO:0000259" key="11">
    <source>
        <dbReference type="PROSITE" id="PS51755"/>
    </source>
</evidence>
<dbReference type="GO" id="GO:0000156">
    <property type="term" value="F:phosphorelay response regulator activity"/>
    <property type="evidence" value="ECO:0007669"/>
    <property type="project" value="TreeGrafter"/>
</dbReference>
<dbReference type="PROSITE" id="PS50110">
    <property type="entry name" value="RESPONSE_REGULATORY"/>
    <property type="match status" value="1"/>
</dbReference>
<proteinExistence type="predicted"/>
<feature type="domain" description="OmpR/PhoB-type" evidence="11">
    <location>
        <begin position="125"/>
        <end position="223"/>
    </location>
</feature>
<dbReference type="Gene3D" id="6.10.250.690">
    <property type="match status" value="1"/>
</dbReference>
<evidence type="ECO:0000256" key="4">
    <source>
        <dbReference type="ARBA" id="ARBA00023015"/>
    </source>
</evidence>
<dbReference type="InterPro" id="IPR001789">
    <property type="entry name" value="Sig_transdc_resp-reg_receiver"/>
</dbReference>
<dbReference type="Pfam" id="PF00072">
    <property type="entry name" value="Response_reg"/>
    <property type="match status" value="1"/>
</dbReference>
<dbReference type="CDD" id="cd00383">
    <property type="entry name" value="trans_reg_C"/>
    <property type="match status" value="1"/>
</dbReference>
<keyword evidence="5 9" id="KW-0238">DNA-binding</keyword>